<evidence type="ECO:0000313" key="2">
    <source>
        <dbReference type="EMBL" id="KAE9447255.1"/>
    </source>
</evidence>
<dbReference type="EMBL" id="QEFC01003700">
    <property type="protein sequence ID" value="KAE9447255.1"/>
    <property type="molecule type" value="Genomic_DNA"/>
</dbReference>
<keyword evidence="1" id="KW-0472">Membrane</keyword>
<accession>A0A6A4KNF6</accession>
<evidence type="ECO:0000256" key="1">
    <source>
        <dbReference type="SAM" id="Phobius"/>
    </source>
</evidence>
<dbReference type="OrthoDB" id="1730423at2759"/>
<keyword evidence="3" id="KW-1185">Reference proteome</keyword>
<proteinExistence type="predicted"/>
<protein>
    <submittedName>
        <fullName evidence="2">Uncharacterized protein</fullName>
    </submittedName>
</protein>
<name>A0A6A4KNF6_9ERIC</name>
<evidence type="ECO:0000313" key="3">
    <source>
        <dbReference type="Proteomes" id="UP000428333"/>
    </source>
</evidence>
<dbReference type="Proteomes" id="UP000428333">
    <property type="component" value="Linkage Group LG13"/>
</dbReference>
<feature type="transmembrane region" description="Helical" evidence="1">
    <location>
        <begin position="62"/>
        <end position="86"/>
    </location>
</feature>
<comment type="caution">
    <text evidence="2">The sequence shown here is derived from an EMBL/GenBank/DDBJ whole genome shotgun (WGS) entry which is preliminary data.</text>
</comment>
<keyword evidence="1" id="KW-1133">Transmembrane helix</keyword>
<organism evidence="2 3">
    <name type="scientific">Rhododendron williamsianum</name>
    <dbReference type="NCBI Taxonomy" id="262921"/>
    <lineage>
        <taxon>Eukaryota</taxon>
        <taxon>Viridiplantae</taxon>
        <taxon>Streptophyta</taxon>
        <taxon>Embryophyta</taxon>
        <taxon>Tracheophyta</taxon>
        <taxon>Spermatophyta</taxon>
        <taxon>Magnoliopsida</taxon>
        <taxon>eudicotyledons</taxon>
        <taxon>Gunneridae</taxon>
        <taxon>Pentapetalae</taxon>
        <taxon>asterids</taxon>
        <taxon>Ericales</taxon>
        <taxon>Ericaceae</taxon>
        <taxon>Ericoideae</taxon>
        <taxon>Rhodoreae</taxon>
        <taxon>Rhododendron</taxon>
    </lineage>
</organism>
<gene>
    <name evidence="2" type="ORF">C3L33_20777</name>
</gene>
<feature type="non-terminal residue" evidence="2">
    <location>
        <position position="1"/>
    </location>
</feature>
<reference evidence="2 3" key="1">
    <citation type="journal article" date="2019" name="Genome Biol. Evol.">
        <title>The Rhododendron genome and chromosomal organization provide insight into shared whole-genome duplications across the heath family (Ericaceae).</title>
        <authorList>
            <person name="Soza V.L."/>
            <person name="Lindsley D."/>
            <person name="Waalkes A."/>
            <person name="Ramage E."/>
            <person name="Patwardhan R.P."/>
            <person name="Burton J.N."/>
            <person name="Adey A."/>
            <person name="Kumar A."/>
            <person name="Qiu R."/>
            <person name="Shendure J."/>
            <person name="Hall B."/>
        </authorList>
    </citation>
    <scope>NUCLEOTIDE SEQUENCE [LARGE SCALE GENOMIC DNA]</scope>
    <source>
        <strain evidence="2">RSF 1966-606</strain>
    </source>
</reference>
<sequence length="339" mass="37852">MEKINCNRPTHFTKEMNCEDSTVSSLRSPHHLLPYHHPHHQRASPPPHTTDWIYVLAKLEHYSLLFVATGIITYMGIYYITIGTLVNYGDIIHHFMLNAHAVQGLRLEEREVIAVLKLLTHTAKNFPGVFFHGRPAAVLPLTGRILPFFAEPAFSLSLNMERYLKQLDPFYPCLIRTGDHDAYRQFFLDTMLVVVASLFADESSNTVSSKVSLKCFCESFSGISSDPAHLSDLPPSSKTIDACSCSVFDSVFVFVSCELVVKLIHSISTILSEDEEPLPVFRNTVYDSSMGGCLQALHSSCLDDVVKLTATDLIKVFPESMQKTKSSELKVNSVPVGLL</sequence>
<dbReference type="AlphaFoldDB" id="A0A6A4KNF6"/>
<keyword evidence="1" id="KW-0812">Transmembrane</keyword>